<evidence type="ECO:0000313" key="7">
    <source>
        <dbReference type="Proteomes" id="UP000472270"/>
    </source>
</evidence>
<name>A0A673KXG4_9TELE</name>
<comment type="similarity">
    <text evidence="1">Belongs to the formin homology family.</text>
</comment>
<feature type="domain" description="FH2" evidence="5">
    <location>
        <begin position="512"/>
        <end position="902"/>
    </location>
</feature>
<dbReference type="SMART" id="SM00498">
    <property type="entry name" value="FH2"/>
    <property type="match status" value="1"/>
</dbReference>
<protein>
    <submittedName>
        <fullName evidence="6">Formin-like protein 3</fullName>
    </submittedName>
</protein>
<dbReference type="Pfam" id="PF06367">
    <property type="entry name" value="Drf_FH3"/>
    <property type="match status" value="1"/>
</dbReference>
<evidence type="ECO:0000256" key="2">
    <source>
        <dbReference type="SAM" id="Coils"/>
    </source>
</evidence>
<dbReference type="InterPro" id="IPR015425">
    <property type="entry name" value="FH2_Formin"/>
</dbReference>
<dbReference type="GO" id="GO:0005829">
    <property type="term" value="C:cytosol"/>
    <property type="evidence" value="ECO:0007669"/>
    <property type="project" value="TreeGrafter"/>
</dbReference>
<accession>A0A673KXG4</accession>
<dbReference type="Ensembl" id="ENSSRHT00000070078.1">
    <property type="protein sequence ID" value="ENSSRHP00000068218.1"/>
    <property type="gene ID" value="ENSSRHG00000028887.1"/>
</dbReference>
<dbReference type="InterPro" id="IPR016024">
    <property type="entry name" value="ARM-type_fold"/>
</dbReference>
<feature type="coiled-coil region" evidence="2">
    <location>
        <begin position="380"/>
        <end position="407"/>
    </location>
</feature>
<dbReference type="InterPro" id="IPR011989">
    <property type="entry name" value="ARM-like"/>
</dbReference>
<dbReference type="GO" id="GO:0008360">
    <property type="term" value="P:regulation of cell shape"/>
    <property type="evidence" value="ECO:0007669"/>
    <property type="project" value="TreeGrafter"/>
</dbReference>
<evidence type="ECO:0000313" key="6">
    <source>
        <dbReference type="Ensembl" id="ENSSRHP00000068218.1"/>
    </source>
</evidence>
<dbReference type="PROSITE" id="PS51444">
    <property type="entry name" value="FH2"/>
    <property type="match status" value="1"/>
</dbReference>
<dbReference type="InterPro" id="IPR010472">
    <property type="entry name" value="FH3_dom"/>
</dbReference>
<gene>
    <name evidence="6" type="primary">LOC107737516</name>
</gene>
<dbReference type="PANTHER" id="PTHR45857">
    <property type="entry name" value="FORMIN-LIKE PROTEIN"/>
    <property type="match status" value="1"/>
</dbReference>
<dbReference type="SUPFAM" id="SSF48371">
    <property type="entry name" value="ARM repeat"/>
    <property type="match status" value="1"/>
</dbReference>
<evidence type="ECO:0000256" key="3">
    <source>
        <dbReference type="SAM" id="MobiDB-lite"/>
    </source>
</evidence>
<dbReference type="AlphaFoldDB" id="A0A673KXG4"/>
<dbReference type="Pfam" id="PF02181">
    <property type="entry name" value="FH2"/>
    <property type="match status" value="1"/>
</dbReference>
<reference evidence="6" key="1">
    <citation type="submission" date="2025-08" db="UniProtKB">
        <authorList>
            <consortium name="Ensembl"/>
        </authorList>
    </citation>
    <scope>IDENTIFICATION</scope>
</reference>
<evidence type="ECO:0000259" key="4">
    <source>
        <dbReference type="PROSITE" id="PS51232"/>
    </source>
</evidence>
<dbReference type="SMART" id="SM01140">
    <property type="entry name" value="Drf_GBD"/>
    <property type="match status" value="1"/>
</dbReference>
<dbReference type="Gene3D" id="1.25.10.10">
    <property type="entry name" value="Leucine-rich Repeat Variant"/>
    <property type="match status" value="1"/>
</dbReference>
<dbReference type="SUPFAM" id="SSF101447">
    <property type="entry name" value="Formin homology 2 domain (FH2 domain)"/>
    <property type="match status" value="1"/>
</dbReference>
<feature type="domain" description="GBD/FH3" evidence="4">
    <location>
        <begin position="1"/>
        <end position="433"/>
    </location>
</feature>
<keyword evidence="2" id="KW-0175">Coiled coil</keyword>
<dbReference type="GO" id="GO:0030866">
    <property type="term" value="P:cortical actin cytoskeleton organization"/>
    <property type="evidence" value="ECO:0007669"/>
    <property type="project" value="TreeGrafter"/>
</dbReference>
<organism evidence="6 7">
    <name type="scientific">Sinocyclocheilus rhinocerous</name>
    <dbReference type="NCBI Taxonomy" id="307959"/>
    <lineage>
        <taxon>Eukaryota</taxon>
        <taxon>Metazoa</taxon>
        <taxon>Chordata</taxon>
        <taxon>Craniata</taxon>
        <taxon>Vertebrata</taxon>
        <taxon>Euteleostomi</taxon>
        <taxon>Actinopterygii</taxon>
        <taxon>Neopterygii</taxon>
        <taxon>Teleostei</taxon>
        <taxon>Ostariophysi</taxon>
        <taxon>Cypriniformes</taxon>
        <taxon>Cyprinidae</taxon>
        <taxon>Cyprininae</taxon>
        <taxon>Sinocyclocheilus</taxon>
    </lineage>
</organism>
<sequence length="968" mass="110519">MRKRSLVFQNSMNLPPDKARLLRQYDNEKKWDLICDQERFQVKNPPHTYIQKLRGYLDPKVTRKVCSDWPKFRRRVHESTKVLRELEISLRTNHIGWVREFLNDENRGLDILVEYLSFAQCAVMLDFEGLENGDDFSLDKAKSWSRSIEDLHQNGCNTLVPANSKTIKNSRLVSQKDDVHVCIMCLRAIMNYQYGFNLVMSHAHAVNETALSLNNKNPRTKALVLELLAAVCLVRGGHEIILSAFDNFKEVCKEKHRFEKLMEYFRSEDGNIDFMVACMQFINIVVHSVEDMNFRVHLQYEFTKLGLDDFLEKSKHTESDKLSVQIQAYLDNVFDVGGLLEDAETKNVALEKVEELEEHLSHVRTIIYSLSLLLSQVHTLRRMIQEKDAAFQRHNNIEKQLLELEQQGTIRLRGLVGGASLGDLGLLTASMSGSGGLRVTTPAPIEAVAPPPPPPPPPPAPPLPSEGTESENSQENQLCMRIMCGVILSYIIMFVKITSDNNVYSYLIAIRIKKPIKTKFRLPVFNWTALKPNQINGTVFNEIDDERVLEELNLEKFEELFKTKAQGPMVDLSCSKSKVSHKVVNKVQLLDANRSKNLAITLRKANKTTEEICKAIQTFDLKALPVDFVECLMRFLPTEAESKLLRQYERERRPLDQLAEEDRFMLFFSKIERLTQRMSIITFVGNFNDNVNMLTPQLNAIIAASASVKSSPKLKKILEIILALGNYMNSSKRGSVYGFKLQSLDLLLDTKSTDRKMTLLHYIALVVKEKYPELATFYNELHFVDKAAAVSLENVLLDVKELGKGMDLVRRECSLHDHAVLKGFLQTSDTHLDKLQKDGKTAEEAFNNVVLYFGESPKTTPPSVFFPVFVRFIKAYKVQAQKKRQQQQELIAELRRRQAKDHRPVYEGKDGTIEDIITGGPGRTTIPISQGSTITVVVHSSPHQQCTLCYVKHRPLQLNHHTLQVHIS</sequence>
<dbReference type="InterPro" id="IPR014768">
    <property type="entry name" value="GBD/FH3_dom"/>
</dbReference>
<dbReference type="Gene3D" id="1.20.58.2220">
    <property type="entry name" value="Formin, FH2 domain"/>
    <property type="match status" value="1"/>
</dbReference>
<dbReference type="FunFam" id="1.20.58.2220:FF:000001">
    <property type="entry name" value="Formin-like 1, isoform CRA_c"/>
    <property type="match status" value="1"/>
</dbReference>
<dbReference type="PANTHER" id="PTHR45857:SF3">
    <property type="entry name" value="FORMIN-LIKE PROTEIN 3"/>
    <property type="match status" value="1"/>
</dbReference>
<proteinExistence type="inferred from homology"/>
<dbReference type="InterPro" id="IPR042201">
    <property type="entry name" value="FH2_Formin_sf"/>
</dbReference>
<dbReference type="GO" id="GO:0031267">
    <property type="term" value="F:small GTPase binding"/>
    <property type="evidence" value="ECO:0007669"/>
    <property type="project" value="InterPro"/>
</dbReference>
<reference evidence="6" key="2">
    <citation type="submission" date="2025-09" db="UniProtKB">
        <authorList>
            <consortium name="Ensembl"/>
        </authorList>
    </citation>
    <scope>IDENTIFICATION</scope>
</reference>
<feature type="coiled-coil region" evidence="2">
    <location>
        <begin position="873"/>
        <end position="900"/>
    </location>
</feature>
<dbReference type="SMART" id="SM01139">
    <property type="entry name" value="Drf_FH3"/>
    <property type="match status" value="1"/>
</dbReference>
<feature type="compositionally biased region" description="Pro residues" evidence="3">
    <location>
        <begin position="449"/>
        <end position="464"/>
    </location>
</feature>
<evidence type="ECO:0000256" key="1">
    <source>
        <dbReference type="ARBA" id="ARBA00023449"/>
    </source>
</evidence>
<dbReference type="InterPro" id="IPR010473">
    <property type="entry name" value="GTPase-bd"/>
</dbReference>
<keyword evidence="7" id="KW-1185">Reference proteome</keyword>
<dbReference type="PROSITE" id="PS51232">
    <property type="entry name" value="GBD_FH3"/>
    <property type="match status" value="1"/>
</dbReference>
<dbReference type="InterPro" id="IPR043592">
    <property type="entry name" value="FMNL_animal"/>
</dbReference>
<evidence type="ECO:0000259" key="5">
    <source>
        <dbReference type="PROSITE" id="PS51444"/>
    </source>
</evidence>
<dbReference type="GO" id="GO:0051015">
    <property type="term" value="F:actin filament binding"/>
    <property type="evidence" value="ECO:0007669"/>
    <property type="project" value="TreeGrafter"/>
</dbReference>
<dbReference type="Proteomes" id="UP000472270">
    <property type="component" value="Unassembled WGS sequence"/>
</dbReference>
<dbReference type="GO" id="GO:0016477">
    <property type="term" value="P:cell migration"/>
    <property type="evidence" value="ECO:0007669"/>
    <property type="project" value="TreeGrafter"/>
</dbReference>
<feature type="region of interest" description="Disordered" evidence="3">
    <location>
        <begin position="440"/>
        <end position="474"/>
    </location>
</feature>
<dbReference type="Pfam" id="PF06371">
    <property type="entry name" value="Drf_GBD"/>
    <property type="match status" value="2"/>
</dbReference>